<dbReference type="OrthoDB" id="10257284at2759"/>
<evidence type="ECO:0000256" key="7">
    <source>
        <dbReference type="ARBA" id="ARBA00023180"/>
    </source>
</evidence>
<sequence length="438" mass="50316">MGSCFKILCIVVVAHITYASRVTANEEDLGSLQLVHIIFRHGDRTPVEPYPNDPYKNVSLWPVGWGQLTNVGKRQHYHLGKFFRRRYADFLSTKYLKEEVYVRSTDVDRTLMSVESNLAGLYPPVENQVWEPGMTWQPIPVHTVPESLDEVLSAKKPCPLYDEMVKKVKQSPEIKMKNEENKALYQYLTEKTGKYVHDLFSLENVYNTLFIEETNNFTLPEWTKSVYPDKMVSSAALSFSIAAYDKDLQRLKMGPLMGEILKHMKRKVEGTSAHPKRKLFIYSGHDTTIANVLNTLGLFNPRFCPPYASTIAFELYLRKNGVYYVSTLYKNGTQREDFVPLTIPGCLQECPLENFVELMKPIIPSDWARECERGGYYSTSRLFATSGALPLPDLALIALITSGTTALILTIAIFAVMYYWCRRRESHNWYFRLNSDDT</sequence>
<comment type="similarity">
    <text evidence="2">Belongs to the histidine acid phosphatase family.</text>
</comment>
<dbReference type="Pfam" id="PF00328">
    <property type="entry name" value="His_Phos_2"/>
    <property type="match status" value="1"/>
</dbReference>
<gene>
    <name evidence="10" type="ORF">J437_LFUL017688</name>
</gene>
<evidence type="ECO:0000256" key="1">
    <source>
        <dbReference type="ARBA" id="ARBA00000032"/>
    </source>
</evidence>
<dbReference type="InterPro" id="IPR000560">
    <property type="entry name" value="His_Pase_clade-2"/>
</dbReference>
<evidence type="ECO:0000256" key="9">
    <source>
        <dbReference type="SAM" id="SignalP"/>
    </source>
</evidence>
<dbReference type="SUPFAM" id="SSF53254">
    <property type="entry name" value="Phosphoglycerate mutase-like"/>
    <property type="match status" value="1"/>
</dbReference>
<dbReference type="Proteomes" id="UP000792457">
    <property type="component" value="Unassembled WGS sequence"/>
</dbReference>
<accession>A0A8K0P2M6</accession>
<evidence type="ECO:0000313" key="10">
    <source>
        <dbReference type="EMBL" id="KAG8231336.1"/>
    </source>
</evidence>
<protein>
    <recommendedName>
        <fullName evidence="3">acid phosphatase</fullName>
        <ecNumber evidence="3">3.1.3.2</ecNumber>
    </recommendedName>
</protein>
<keyword evidence="8" id="KW-0812">Transmembrane</keyword>
<proteinExistence type="inferred from homology"/>
<comment type="caution">
    <text evidence="10">The sequence shown here is derived from an EMBL/GenBank/DDBJ whole genome shotgun (WGS) entry which is preliminary data.</text>
</comment>
<dbReference type="PROSITE" id="PS00778">
    <property type="entry name" value="HIS_ACID_PHOSPHAT_2"/>
    <property type="match status" value="1"/>
</dbReference>
<organism evidence="10 11">
    <name type="scientific">Ladona fulva</name>
    <name type="common">Scarce chaser dragonfly</name>
    <name type="synonym">Libellula fulva</name>
    <dbReference type="NCBI Taxonomy" id="123851"/>
    <lineage>
        <taxon>Eukaryota</taxon>
        <taxon>Metazoa</taxon>
        <taxon>Ecdysozoa</taxon>
        <taxon>Arthropoda</taxon>
        <taxon>Hexapoda</taxon>
        <taxon>Insecta</taxon>
        <taxon>Pterygota</taxon>
        <taxon>Palaeoptera</taxon>
        <taxon>Odonata</taxon>
        <taxon>Epiprocta</taxon>
        <taxon>Anisoptera</taxon>
        <taxon>Libelluloidea</taxon>
        <taxon>Libellulidae</taxon>
        <taxon>Ladona</taxon>
    </lineage>
</organism>
<dbReference type="PANTHER" id="PTHR11567:SF211">
    <property type="entry name" value="PROSTATIC ACID PHOSPHATASE"/>
    <property type="match status" value="1"/>
</dbReference>
<evidence type="ECO:0000256" key="4">
    <source>
        <dbReference type="ARBA" id="ARBA00022729"/>
    </source>
</evidence>
<dbReference type="InterPro" id="IPR029033">
    <property type="entry name" value="His_PPase_superfam"/>
</dbReference>
<dbReference type="Gene3D" id="3.40.50.1240">
    <property type="entry name" value="Phosphoglycerate mutase-like"/>
    <property type="match status" value="1"/>
</dbReference>
<name>A0A8K0P2M6_LADFU</name>
<dbReference type="InterPro" id="IPR033379">
    <property type="entry name" value="Acid_Pase_AS"/>
</dbReference>
<keyword evidence="6" id="KW-1015">Disulfide bond</keyword>
<keyword evidence="8" id="KW-0472">Membrane</keyword>
<feature type="transmembrane region" description="Helical" evidence="8">
    <location>
        <begin position="394"/>
        <end position="420"/>
    </location>
</feature>
<dbReference type="PROSITE" id="PS00616">
    <property type="entry name" value="HIS_ACID_PHOSPHAT_1"/>
    <property type="match status" value="1"/>
</dbReference>
<evidence type="ECO:0000313" key="11">
    <source>
        <dbReference type="Proteomes" id="UP000792457"/>
    </source>
</evidence>
<keyword evidence="5" id="KW-0378">Hydrolase</keyword>
<comment type="catalytic activity">
    <reaction evidence="1">
        <text>a phosphate monoester + H2O = an alcohol + phosphate</text>
        <dbReference type="Rhea" id="RHEA:15017"/>
        <dbReference type="ChEBI" id="CHEBI:15377"/>
        <dbReference type="ChEBI" id="CHEBI:30879"/>
        <dbReference type="ChEBI" id="CHEBI:43474"/>
        <dbReference type="ChEBI" id="CHEBI:67140"/>
        <dbReference type="EC" id="3.1.3.2"/>
    </reaction>
</comment>
<keyword evidence="4 9" id="KW-0732">Signal</keyword>
<evidence type="ECO:0000256" key="2">
    <source>
        <dbReference type="ARBA" id="ARBA00005375"/>
    </source>
</evidence>
<evidence type="ECO:0000256" key="8">
    <source>
        <dbReference type="SAM" id="Phobius"/>
    </source>
</evidence>
<dbReference type="GO" id="GO:0003993">
    <property type="term" value="F:acid phosphatase activity"/>
    <property type="evidence" value="ECO:0007669"/>
    <property type="project" value="UniProtKB-EC"/>
</dbReference>
<evidence type="ECO:0000256" key="5">
    <source>
        <dbReference type="ARBA" id="ARBA00022801"/>
    </source>
</evidence>
<reference evidence="10" key="2">
    <citation type="submission" date="2017-10" db="EMBL/GenBank/DDBJ databases">
        <title>Ladona fulva Genome sequencing and assembly.</title>
        <authorList>
            <person name="Murali S."/>
            <person name="Richards S."/>
            <person name="Bandaranaike D."/>
            <person name="Bellair M."/>
            <person name="Blankenburg K."/>
            <person name="Chao H."/>
            <person name="Dinh H."/>
            <person name="Doddapaneni H."/>
            <person name="Dugan-Rocha S."/>
            <person name="Elkadiri S."/>
            <person name="Gnanaolivu R."/>
            <person name="Hernandez B."/>
            <person name="Skinner E."/>
            <person name="Javaid M."/>
            <person name="Lee S."/>
            <person name="Li M."/>
            <person name="Ming W."/>
            <person name="Munidasa M."/>
            <person name="Muniz J."/>
            <person name="Nguyen L."/>
            <person name="Hughes D."/>
            <person name="Osuji N."/>
            <person name="Pu L.-L."/>
            <person name="Puazo M."/>
            <person name="Qu C."/>
            <person name="Quiroz J."/>
            <person name="Raj R."/>
            <person name="Weissenberger G."/>
            <person name="Xin Y."/>
            <person name="Zou X."/>
            <person name="Han Y."/>
            <person name="Worley K."/>
            <person name="Muzny D."/>
            <person name="Gibbs R."/>
        </authorList>
    </citation>
    <scope>NUCLEOTIDE SEQUENCE</scope>
    <source>
        <strain evidence="10">Sampled in the wild</strain>
    </source>
</reference>
<feature type="chain" id="PRO_5035418898" description="acid phosphatase" evidence="9">
    <location>
        <begin position="20"/>
        <end position="438"/>
    </location>
</feature>
<keyword evidence="7" id="KW-0325">Glycoprotein</keyword>
<dbReference type="EC" id="3.1.3.2" evidence="3"/>
<dbReference type="InterPro" id="IPR050645">
    <property type="entry name" value="Histidine_acid_phosphatase"/>
</dbReference>
<feature type="signal peptide" evidence="9">
    <location>
        <begin position="1"/>
        <end position="19"/>
    </location>
</feature>
<keyword evidence="8" id="KW-1133">Transmembrane helix</keyword>
<dbReference type="EMBL" id="KZ308551">
    <property type="protein sequence ID" value="KAG8231336.1"/>
    <property type="molecule type" value="Genomic_DNA"/>
</dbReference>
<reference evidence="10" key="1">
    <citation type="submission" date="2013-04" db="EMBL/GenBank/DDBJ databases">
        <authorList>
            <person name="Qu J."/>
            <person name="Murali S.C."/>
            <person name="Bandaranaike D."/>
            <person name="Bellair M."/>
            <person name="Blankenburg K."/>
            <person name="Chao H."/>
            <person name="Dinh H."/>
            <person name="Doddapaneni H."/>
            <person name="Downs B."/>
            <person name="Dugan-Rocha S."/>
            <person name="Elkadiri S."/>
            <person name="Gnanaolivu R.D."/>
            <person name="Hernandez B."/>
            <person name="Javaid M."/>
            <person name="Jayaseelan J.C."/>
            <person name="Lee S."/>
            <person name="Li M."/>
            <person name="Ming W."/>
            <person name="Munidasa M."/>
            <person name="Muniz J."/>
            <person name="Nguyen L."/>
            <person name="Ongeri F."/>
            <person name="Osuji N."/>
            <person name="Pu L.-L."/>
            <person name="Puazo M."/>
            <person name="Qu C."/>
            <person name="Quiroz J."/>
            <person name="Raj R."/>
            <person name="Weissenberger G."/>
            <person name="Xin Y."/>
            <person name="Zou X."/>
            <person name="Han Y."/>
            <person name="Richards S."/>
            <person name="Worley K."/>
            <person name="Muzny D."/>
            <person name="Gibbs R."/>
        </authorList>
    </citation>
    <scope>NUCLEOTIDE SEQUENCE</scope>
    <source>
        <strain evidence="10">Sampled in the wild</strain>
    </source>
</reference>
<dbReference type="CDD" id="cd07061">
    <property type="entry name" value="HP_HAP_like"/>
    <property type="match status" value="1"/>
</dbReference>
<evidence type="ECO:0000256" key="3">
    <source>
        <dbReference type="ARBA" id="ARBA00012646"/>
    </source>
</evidence>
<dbReference type="PANTHER" id="PTHR11567">
    <property type="entry name" value="ACID PHOSPHATASE-RELATED"/>
    <property type="match status" value="1"/>
</dbReference>
<keyword evidence="11" id="KW-1185">Reference proteome</keyword>
<dbReference type="AlphaFoldDB" id="A0A8K0P2M6"/>
<evidence type="ECO:0000256" key="6">
    <source>
        <dbReference type="ARBA" id="ARBA00023157"/>
    </source>
</evidence>